<sequence>MVRKIILGMLSGLSLYILLLIGDYCFGTNTVRLLLNIDFLTHQKEMVLWKELLPHFIVSIILFSTLEQLYRKGTLFKIALLITILVFILLYFLLINIAVYQQYSSSLPMFLVWMVGHVIYLYIVYQFMKEENHHANF</sequence>
<proteinExistence type="predicted"/>
<dbReference type="OrthoDB" id="2418660at2"/>
<protein>
    <submittedName>
        <fullName evidence="1">Uncharacterized protein</fullName>
    </submittedName>
</protein>
<reference evidence="1 2" key="1">
    <citation type="journal article" date="2018" name="Front. Microbiol.">
        <title>Description and Comparative Genomics of Macrococcus caseolyticus subsp. hominis subsp. nov., Macrococcus goetzii sp. nov., Macrococcus epidermidis sp. nov., and Macrococcus bohemicus sp. nov., Novel Macrococci From Human Clinical Material With Virulence Potential and Suspected Uptake of Foreign DNA by Natural Transformation.</title>
        <authorList>
            <person name="Maslanova I."/>
            <person name="Wertheimer Z."/>
            <person name="Sedlacek I."/>
            <person name="Svec P."/>
            <person name="Indrakova A."/>
            <person name="Kovarovic V."/>
            <person name="Schumann P."/>
            <person name="Sproer C."/>
            <person name="Kralova S."/>
            <person name="Sedo O."/>
            <person name="Kristofova L."/>
            <person name="Vrbovska V."/>
            <person name="Fuzik T."/>
            <person name="Petras P."/>
            <person name="Zdrahal Z."/>
            <person name="Ruzickova V."/>
            <person name="Doskar J."/>
            <person name="Pantucek R."/>
        </authorList>
    </citation>
    <scope>NUCLEOTIDE SEQUENCE [LARGE SCALE GENOMIC DNA]</scope>
    <source>
        <strain evidence="1 2">03/115</strain>
    </source>
</reference>
<comment type="caution">
    <text evidence="1">The sequence shown here is derived from an EMBL/GenBank/DDBJ whole genome shotgun (WGS) entry which is preliminary data.</text>
</comment>
<name>A0A328A6F8_9STAP</name>
<gene>
    <name evidence="1" type="ORF">BHX94_05490</name>
</gene>
<dbReference type="AlphaFoldDB" id="A0A328A6F8"/>
<evidence type="ECO:0000313" key="2">
    <source>
        <dbReference type="Proteomes" id="UP000249579"/>
    </source>
</evidence>
<organism evidence="1 2">
    <name type="scientific">Macrococcoides bohemicum</name>
    <dbReference type="NCBI Taxonomy" id="1903056"/>
    <lineage>
        <taxon>Bacteria</taxon>
        <taxon>Bacillati</taxon>
        <taxon>Bacillota</taxon>
        <taxon>Bacilli</taxon>
        <taxon>Bacillales</taxon>
        <taxon>Staphylococcaceae</taxon>
        <taxon>Macrococcoides</taxon>
    </lineage>
</organism>
<evidence type="ECO:0000313" key="1">
    <source>
        <dbReference type="EMBL" id="RAK49866.1"/>
    </source>
</evidence>
<dbReference type="Proteomes" id="UP000249579">
    <property type="component" value="Unassembled WGS sequence"/>
</dbReference>
<dbReference type="RefSeq" id="WP_111745321.1">
    <property type="nucleotide sequence ID" value="NZ_DALZDE010000004.1"/>
</dbReference>
<accession>A0A328A6F8</accession>
<dbReference type="EMBL" id="PZJG01000002">
    <property type="protein sequence ID" value="RAK49866.1"/>
    <property type="molecule type" value="Genomic_DNA"/>
</dbReference>